<gene>
    <name evidence="5 7" type="primary">Il36b</name>
</gene>
<dbReference type="GeneID" id="362076"/>
<dbReference type="AlphaFoldDB" id="D4A6F3"/>
<reference evidence="5" key="3">
    <citation type="submission" date="2025-09" db="UniProtKB">
        <authorList>
            <consortium name="Ensembl"/>
        </authorList>
    </citation>
    <scope>IDENTIFICATION</scope>
    <source>
        <strain evidence="5">Brown Norway</strain>
    </source>
</reference>
<dbReference type="RGD" id="1307847">
    <property type="gene designation" value="Il36b"/>
</dbReference>
<dbReference type="SMART" id="SM00125">
    <property type="entry name" value="IL1"/>
    <property type="match status" value="1"/>
</dbReference>
<dbReference type="OMA" id="YCTEIQG"/>
<reference evidence="5" key="1">
    <citation type="submission" date="2024-01" db="EMBL/GenBank/DDBJ databases">
        <title>GRCr8: a new rat reference genome assembly contstructed from accurate long reads and long range scaffolding.</title>
        <authorList>
            <person name="Doris P.A."/>
            <person name="Kalbfleisch T."/>
            <person name="Li K."/>
            <person name="Howe K."/>
            <person name="Wood J."/>
        </authorList>
    </citation>
    <scope>NUCLEOTIDE SEQUENCE [LARGE SCALE GENOMIC DNA]</scope>
    <source>
        <strain evidence="5">Brown Norway</strain>
    </source>
</reference>
<dbReference type="PROSITE" id="PS00253">
    <property type="entry name" value="INTERLEUKIN_1"/>
    <property type="match status" value="1"/>
</dbReference>
<evidence type="ECO:0000313" key="7">
    <source>
        <dbReference type="RGD" id="1307847"/>
    </source>
</evidence>
<dbReference type="InterPro" id="IPR020877">
    <property type="entry name" value="IL-1_CS"/>
</dbReference>
<dbReference type="PRINTS" id="PR01359">
    <property type="entry name" value="INTRLEUKIN1B"/>
</dbReference>
<dbReference type="KEGG" id="rno:362076"/>
<dbReference type="CDD" id="cd23300">
    <property type="entry name" value="beta-trefoil_IL36"/>
    <property type="match status" value="1"/>
</dbReference>
<dbReference type="AGR" id="RGD:1307847"/>
<dbReference type="GeneTree" id="ENSGT00950000182943"/>
<dbReference type="PhosphoSitePlus" id="D4A6F3"/>
<dbReference type="UCSC" id="RGD:1307847">
    <property type="organism name" value="rat"/>
</dbReference>
<dbReference type="Ensembl" id="ENSRNOT00000067207.4">
    <property type="protein sequence ID" value="ENSRNOP00000059138.2"/>
    <property type="gene ID" value="ENSRNOG00000043323.4"/>
</dbReference>
<protein>
    <recommendedName>
        <fullName evidence="4">Interleukin-1</fullName>
    </recommendedName>
</protein>
<sequence length="179" mass="19966">MMAFPPQSHVCFTPPKSSDFDNINKGVQAFPSTYRVHDSQHKAWVLAGNSLTAVPASNSVKSVILSLIACRDMEFQDEKKGNLVFLGIKGRSLCLFCAEIEGKPTLQLKDVDIMDLYNEKKAQKAFLFYHGIEGSTSVFQSVLYPGWFIATSSTARQTIILTQERGEANNTNFYLESEN</sequence>
<dbReference type="GO" id="GO:0006955">
    <property type="term" value="P:immune response"/>
    <property type="evidence" value="ECO:0007669"/>
    <property type="project" value="InterPro"/>
</dbReference>
<dbReference type="CTD" id="27177"/>
<dbReference type="GO" id="GO:0006954">
    <property type="term" value="P:inflammatory response"/>
    <property type="evidence" value="ECO:0007669"/>
    <property type="project" value="InterPro"/>
</dbReference>
<dbReference type="Proteomes" id="UP000002494">
    <property type="component" value="Chromosome 3"/>
</dbReference>
<dbReference type="PRINTS" id="PR00264">
    <property type="entry name" value="INTERLEUKIN1"/>
</dbReference>
<dbReference type="eggNOG" id="ENOG502STX9">
    <property type="taxonomic scope" value="Eukaryota"/>
</dbReference>
<evidence type="ECO:0000256" key="2">
    <source>
        <dbReference type="ARBA" id="ARBA00010448"/>
    </source>
</evidence>
<evidence type="ECO:0000256" key="1">
    <source>
        <dbReference type="ARBA" id="ARBA00004613"/>
    </source>
</evidence>
<dbReference type="STRING" id="10116.ENSRNOP00000059138"/>
<keyword evidence="3 4" id="KW-0964">Secreted</keyword>
<dbReference type="RefSeq" id="XP_063140122.1">
    <property type="nucleotide sequence ID" value="XM_063284052.1"/>
</dbReference>
<dbReference type="GO" id="GO:0005149">
    <property type="term" value="F:interleukin-1 receptor binding"/>
    <property type="evidence" value="ECO:0007669"/>
    <property type="project" value="UniProtKB-UniRule"/>
</dbReference>
<organism evidence="5 6">
    <name type="scientific">Rattus norvegicus</name>
    <name type="common">Rat</name>
    <dbReference type="NCBI Taxonomy" id="10116"/>
    <lineage>
        <taxon>Eukaryota</taxon>
        <taxon>Metazoa</taxon>
        <taxon>Chordata</taxon>
        <taxon>Craniata</taxon>
        <taxon>Vertebrata</taxon>
        <taxon>Euteleostomi</taxon>
        <taxon>Mammalia</taxon>
        <taxon>Eutheria</taxon>
        <taxon>Euarchontoglires</taxon>
        <taxon>Glires</taxon>
        <taxon>Rodentia</taxon>
        <taxon>Myomorpha</taxon>
        <taxon>Muroidea</taxon>
        <taxon>Muridae</taxon>
        <taxon>Murinae</taxon>
        <taxon>Rattus</taxon>
    </lineage>
</organism>
<evidence type="ECO:0000256" key="4">
    <source>
        <dbReference type="RuleBase" id="RU003753"/>
    </source>
</evidence>
<comment type="similarity">
    <text evidence="2 4">Belongs to the IL-1 family.</text>
</comment>
<dbReference type="HOGENOM" id="CLU_095373_1_0_1"/>
<dbReference type="RefSeq" id="XP_063140120.1">
    <property type="nucleotide sequence ID" value="XM_063284050.1"/>
</dbReference>
<evidence type="ECO:0000256" key="3">
    <source>
        <dbReference type="ARBA" id="ARBA00022525"/>
    </source>
</evidence>
<reference evidence="5" key="2">
    <citation type="submission" date="2025-08" db="UniProtKB">
        <authorList>
            <consortium name="Ensembl"/>
        </authorList>
    </citation>
    <scope>IDENTIFICATION</scope>
    <source>
        <strain evidence="5">Brown Norway</strain>
    </source>
</reference>
<dbReference type="Bgee" id="ENSRNOG00000043323">
    <property type="expression patterns" value="Expressed in esophagus and 9 other cell types or tissues"/>
</dbReference>
<dbReference type="Gene3D" id="2.80.10.50">
    <property type="match status" value="1"/>
</dbReference>
<dbReference type="GO" id="GO:0005125">
    <property type="term" value="F:cytokine activity"/>
    <property type="evidence" value="ECO:0007669"/>
    <property type="project" value="UniProtKB-UniRule"/>
</dbReference>
<dbReference type="RefSeq" id="XP_063140121.1">
    <property type="nucleotide sequence ID" value="XM_063284051.1"/>
</dbReference>
<dbReference type="InParanoid" id="D4A6F3"/>
<name>D4A6F3_RAT</name>
<accession>D4A6F3</accession>
<dbReference type="PANTHER" id="PTHR10078">
    <property type="entry name" value="INTERLEUKIN-1 FAMILY MEMBER"/>
    <property type="match status" value="1"/>
</dbReference>
<dbReference type="Pfam" id="PF00340">
    <property type="entry name" value="IL1"/>
    <property type="match status" value="1"/>
</dbReference>
<keyword evidence="6" id="KW-1185">Reference proteome</keyword>
<dbReference type="PeptideAtlas" id="D4A6F3"/>
<evidence type="ECO:0000313" key="6">
    <source>
        <dbReference type="Proteomes" id="UP000002494"/>
    </source>
</evidence>
<dbReference type="PaxDb" id="10116-ENSRNOP00000059138"/>
<dbReference type="GO" id="GO:0005615">
    <property type="term" value="C:extracellular space"/>
    <property type="evidence" value="ECO:0007669"/>
    <property type="project" value="InterPro"/>
</dbReference>
<dbReference type="InterPro" id="IPR008996">
    <property type="entry name" value="IL1/FGF"/>
</dbReference>
<dbReference type="SMR" id="D4A6F3"/>
<evidence type="ECO:0000313" key="5">
    <source>
        <dbReference type="Ensembl" id="ENSRNOP00000059138.2"/>
    </source>
</evidence>
<dbReference type="FunFam" id="2.80.10.50:FF:000013">
    <property type="entry name" value="Interleukin-1"/>
    <property type="match status" value="1"/>
</dbReference>
<dbReference type="RefSeq" id="NP_001102040.2">
    <property type="nucleotide sequence ID" value="NM_001108570.2"/>
</dbReference>
<comment type="subcellular location">
    <subcellularLocation>
        <location evidence="1 4">Secreted</location>
    </subcellularLocation>
</comment>
<dbReference type="InterPro" id="IPR000975">
    <property type="entry name" value="IL-1_fam"/>
</dbReference>
<proteinExistence type="inferred from homology"/>
<dbReference type="SUPFAM" id="SSF50353">
    <property type="entry name" value="Cytokine"/>
    <property type="match status" value="1"/>
</dbReference>
<dbReference type="PANTHER" id="PTHR10078:SF24">
    <property type="entry name" value="INTERLEUKIN-36 BETA"/>
    <property type="match status" value="1"/>
</dbReference>